<dbReference type="GO" id="GO:0000480">
    <property type="term" value="P:endonucleolytic cleavage in 5'-ETS of tricistronic rRNA transcript (SSU-rRNA, 5.8S rRNA, LSU-rRNA)"/>
    <property type="evidence" value="ECO:0007669"/>
    <property type="project" value="EnsemblFungi"/>
</dbReference>
<dbReference type="GO" id="GO:0017148">
    <property type="term" value="P:negative regulation of translation"/>
    <property type="evidence" value="ECO:0007669"/>
    <property type="project" value="EnsemblFungi"/>
</dbReference>
<keyword evidence="5" id="KW-0813">Transport</keyword>
<dbReference type="InterPro" id="IPR037650">
    <property type="entry name" value="Loc1"/>
</dbReference>
<evidence type="ECO:0000256" key="6">
    <source>
        <dbReference type="ARBA" id="ARBA00022517"/>
    </source>
</evidence>
<dbReference type="OrthoDB" id="1743802at2759"/>
<dbReference type="GO" id="GO:0005730">
    <property type="term" value="C:nucleolus"/>
    <property type="evidence" value="ECO:0007669"/>
    <property type="project" value="UniProtKB-SubCell"/>
</dbReference>
<dbReference type="GO" id="GO:0033592">
    <property type="term" value="F:RNA strand annealing activity"/>
    <property type="evidence" value="ECO:0007669"/>
    <property type="project" value="EnsemblFungi"/>
</dbReference>
<dbReference type="GO" id="GO:0003729">
    <property type="term" value="F:mRNA binding"/>
    <property type="evidence" value="ECO:0007669"/>
    <property type="project" value="EnsemblFungi"/>
</dbReference>
<feature type="compositionally biased region" description="Basic and acidic residues" evidence="10">
    <location>
        <begin position="150"/>
        <end position="162"/>
    </location>
</feature>
<dbReference type="GO" id="GO:0000472">
    <property type="term" value="P:endonucleolytic cleavage to generate mature 5'-end of SSU-rRNA from (SSU-rRNA, 5.8S rRNA, LSU-rRNA)"/>
    <property type="evidence" value="ECO:0007669"/>
    <property type="project" value="EnsemblFungi"/>
</dbReference>
<comment type="subcellular location">
    <subcellularLocation>
        <location evidence="1">Nucleus</location>
        <location evidence="1">Nucleolus</location>
    </subcellularLocation>
</comment>
<dbReference type="GO" id="GO:0140691">
    <property type="term" value="F:RNA folding chaperone"/>
    <property type="evidence" value="ECO:0007669"/>
    <property type="project" value="EnsemblFungi"/>
</dbReference>
<dbReference type="GO" id="GO:0042273">
    <property type="term" value="P:ribosomal large subunit biogenesis"/>
    <property type="evidence" value="ECO:0007669"/>
    <property type="project" value="EnsemblFungi"/>
</dbReference>
<dbReference type="GO" id="GO:0042802">
    <property type="term" value="F:identical protein binding"/>
    <property type="evidence" value="ECO:0007669"/>
    <property type="project" value="EnsemblFungi"/>
</dbReference>
<evidence type="ECO:0000256" key="4">
    <source>
        <dbReference type="ARBA" id="ARBA00020853"/>
    </source>
</evidence>
<reference evidence="11 12" key="1">
    <citation type="journal article" date="2011" name="Proc. Natl. Acad. Sci. U.S.A.">
        <title>Evolutionary erosion of yeast sex chromosomes by mating-type switching accidents.</title>
        <authorList>
            <person name="Gordon J.L."/>
            <person name="Armisen D."/>
            <person name="Proux-Wera E."/>
            <person name="Oheigeartaigh S.S."/>
            <person name="Byrne K.P."/>
            <person name="Wolfe K.H."/>
        </authorList>
    </citation>
    <scope>NUCLEOTIDE SEQUENCE [LARGE SCALE GENOMIC DNA]</scope>
    <source>
        <strain evidence="12">ATCC 24235 / CBS 4417 / NBRC 1672 / NRRL Y-8282 / UCD 70-5</strain>
    </source>
</reference>
<dbReference type="GO" id="GO:0030687">
    <property type="term" value="C:preribosome, large subunit precursor"/>
    <property type="evidence" value="ECO:0007669"/>
    <property type="project" value="EnsemblFungi"/>
</dbReference>
<feature type="compositionally biased region" description="Basic residues" evidence="10">
    <location>
        <begin position="194"/>
        <end position="203"/>
    </location>
</feature>
<keyword evidence="6" id="KW-0690">Ribosome biogenesis</keyword>
<evidence type="ECO:0000256" key="3">
    <source>
        <dbReference type="ARBA" id="ARBA00019670"/>
    </source>
</evidence>
<evidence type="ECO:0000256" key="1">
    <source>
        <dbReference type="ARBA" id="ARBA00004604"/>
    </source>
</evidence>
<keyword evidence="9" id="KW-0539">Nucleus</keyword>
<dbReference type="PANTHER" id="PTHR28028">
    <property type="entry name" value="60S RIBOSOMAL SUBUNIT ASSEMBLY/EXPORT PROTEIN LOC1"/>
    <property type="match status" value="1"/>
</dbReference>
<dbReference type="GO" id="GO:0140693">
    <property type="term" value="F:molecular condensate scaffold activity"/>
    <property type="evidence" value="ECO:0007669"/>
    <property type="project" value="EnsemblFungi"/>
</dbReference>
<accession>G8C231</accession>
<dbReference type="EMBL" id="HE612871">
    <property type="protein sequence ID" value="CCE66209.1"/>
    <property type="molecule type" value="Genomic_DNA"/>
</dbReference>
<gene>
    <name evidence="11" type="primary">TPHA0P00510</name>
    <name evidence="11" type="ordered locus">TPHA_0P00510</name>
</gene>
<feature type="compositionally biased region" description="Basic residues" evidence="10">
    <location>
        <begin position="163"/>
        <end position="176"/>
    </location>
</feature>
<evidence type="ECO:0000313" key="12">
    <source>
        <dbReference type="Proteomes" id="UP000005666"/>
    </source>
</evidence>
<dbReference type="GO" id="GO:0051028">
    <property type="term" value="P:mRNA transport"/>
    <property type="evidence" value="ECO:0007669"/>
    <property type="project" value="UniProtKB-KW"/>
</dbReference>
<dbReference type="HOGENOM" id="CLU_096593_1_0_1"/>
<evidence type="ECO:0000256" key="8">
    <source>
        <dbReference type="ARBA" id="ARBA00023054"/>
    </source>
</evidence>
<dbReference type="GO" id="GO:0043022">
    <property type="term" value="F:ribosome binding"/>
    <property type="evidence" value="ECO:0007669"/>
    <property type="project" value="EnsemblFungi"/>
</dbReference>
<dbReference type="AlphaFoldDB" id="G8C231"/>
<evidence type="ECO:0000313" key="11">
    <source>
        <dbReference type="EMBL" id="CCE66209.1"/>
    </source>
</evidence>
<dbReference type="PANTHER" id="PTHR28028:SF1">
    <property type="entry name" value="60S RIBOSOMAL SUBUNIT ASSEMBLY_EXPORT PROTEIN LOC1"/>
    <property type="match status" value="1"/>
</dbReference>
<dbReference type="STRING" id="1071381.G8C231"/>
<dbReference type="GO" id="GO:0000055">
    <property type="term" value="P:ribosomal large subunit export from nucleus"/>
    <property type="evidence" value="ECO:0007669"/>
    <property type="project" value="EnsemblFungi"/>
</dbReference>
<evidence type="ECO:0000256" key="2">
    <source>
        <dbReference type="ARBA" id="ARBA00008132"/>
    </source>
</evidence>
<keyword evidence="8" id="KW-0175">Coiled coil</keyword>
<protein>
    <recommendedName>
        <fullName evidence="3">60S ribosomal subunit assembly/export protein LOC1</fullName>
    </recommendedName>
    <alternativeName>
        <fullName evidence="4">60S ribosomal subunit assembly/export protein loc1</fullName>
    </alternativeName>
</protein>
<evidence type="ECO:0000256" key="5">
    <source>
        <dbReference type="ARBA" id="ARBA00022448"/>
    </source>
</evidence>
<dbReference type="GO" id="GO:0019843">
    <property type="term" value="F:rRNA binding"/>
    <property type="evidence" value="ECO:0007669"/>
    <property type="project" value="EnsemblFungi"/>
</dbReference>
<keyword evidence="7" id="KW-0509">mRNA transport</keyword>
<proteinExistence type="inferred from homology"/>
<keyword evidence="12" id="KW-1185">Reference proteome</keyword>
<feature type="compositionally biased region" description="Polar residues" evidence="10">
    <location>
        <begin position="22"/>
        <end position="31"/>
    </location>
</feature>
<feature type="compositionally biased region" description="Basic and acidic residues" evidence="10">
    <location>
        <begin position="46"/>
        <end position="56"/>
    </location>
</feature>
<dbReference type="GO" id="GO:0000447">
    <property type="term" value="P:endonucleolytic cleavage in ITS1 to separate SSU-rRNA from 5.8S rRNA and LSU-rRNA from tricistronic rRNA transcript (SSU-rRNA, 5.8S rRNA, LSU-rRNA)"/>
    <property type="evidence" value="ECO:0007669"/>
    <property type="project" value="EnsemblFungi"/>
</dbReference>
<name>G8C231_TETPH</name>
<sequence>MVVKKSSKKQSTMREVRPEVFQDSQARNQMANVPKLTERSKKRKPNKYENSKEQARARLYGVKKQPRKYSDKELDIPTLNKAIVPGVKLRHGKKGKKFMGDHDLLALNRLINTIGDKYDDVTESKLEKARRLEEIREIKRQELEVKEAAKQDKLEETKDQIKHKSSVARTLRRKNKRELEKAQKEEEDAMKESKKSKKRVSFA</sequence>
<organism evidence="11 12">
    <name type="scientific">Tetrapisispora phaffii (strain ATCC 24235 / CBS 4417 / NBRC 1672 / NRRL Y-8282 / UCD 70-5)</name>
    <name type="common">Yeast</name>
    <name type="synonym">Fabospora phaffii</name>
    <dbReference type="NCBI Taxonomy" id="1071381"/>
    <lineage>
        <taxon>Eukaryota</taxon>
        <taxon>Fungi</taxon>
        <taxon>Dikarya</taxon>
        <taxon>Ascomycota</taxon>
        <taxon>Saccharomycotina</taxon>
        <taxon>Saccharomycetes</taxon>
        <taxon>Saccharomycetales</taxon>
        <taxon>Saccharomycetaceae</taxon>
        <taxon>Tetrapisispora</taxon>
    </lineage>
</organism>
<evidence type="ECO:0000256" key="9">
    <source>
        <dbReference type="ARBA" id="ARBA00023242"/>
    </source>
</evidence>
<dbReference type="Proteomes" id="UP000005666">
    <property type="component" value="Chromosome 16"/>
</dbReference>
<dbReference type="GO" id="GO:0008298">
    <property type="term" value="P:intracellular mRNA localization"/>
    <property type="evidence" value="ECO:0007669"/>
    <property type="project" value="EnsemblFungi"/>
</dbReference>
<comment type="similarity">
    <text evidence="2">Belongs to the LOC1 family.</text>
</comment>
<dbReference type="eggNOG" id="ENOG502RY6R">
    <property type="taxonomic scope" value="Eukaryota"/>
</dbReference>
<dbReference type="KEGG" id="tpf:TPHA_0P00510"/>
<dbReference type="GO" id="GO:0101031">
    <property type="term" value="C:protein folding chaperone complex"/>
    <property type="evidence" value="ECO:0007669"/>
    <property type="project" value="EnsemblFungi"/>
</dbReference>
<dbReference type="OMA" id="RESMNTI"/>
<feature type="region of interest" description="Disordered" evidence="10">
    <location>
        <begin position="1"/>
        <end position="73"/>
    </location>
</feature>
<dbReference type="RefSeq" id="XP_003688643.1">
    <property type="nucleotide sequence ID" value="XM_003688595.1"/>
</dbReference>
<feature type="region of interest" description="Disordered" evidence="10">
    <location>
        <begin position="150"/>
        <end position="203"/>
    </location>
</feature>
<dbReference type="GeneID" id="11530845"/>
<evidence type="ECO:0000256" key="7">
    <source>
        <dbReference type="ARBA" id="ARBA00022816"/>
    </source>
</evidence>
<evidence type="ECO:0000256" key="10">
    <source>
        <dbReference type="SAM" id="MobiDB-lite"/>
    </source>
</evidence>